<gene>
    <name evidence="1" type="ORF">L860_06375</name>
</gene>
<comment type="caution">
    <text evidence="1">The sequence shown here is derived from an EMBL/GenBank/DDBJ whole genome shotgun (WGS) entry which is preliminary data.</text>
</comment>
<evidence type="ECO:0000313" key="1">
    <source>
        <dbReference type="EMBL" id="OCT42965.1"/>
    </source>
</evidence>
<dbReference type="AlphaFoldDB" id="A0A9X5R159"/>
<protein>
    <submittedName>
        <fullName evidence="1">Uncharacterized protein</fullName>
    </submittedName>
</protein>
<proteinExistence type="predicted"/>
<name>A0A9X5R159_9ACTN</name>
<dbReference type="EMBL" id="JNBU01000005">
    <property type="protein sequence ID" value="OCT42965.1"/>
    <property type="molecule type" value="Genomic_DNA"/>
</dbReference>
<reference evidence="1" key="1">
    <citation type="submission" date="2014-05" db="EMBL/GenBank/DDBJ databases">
        <authorList>
            <person name="Jahns A.C."/>
            <person name="Eilers H."/>
            <person name="Alexeyev O.A."/>
        </authorList>
    </citation>
    <scope>NUCLEOTIDE SEQUENCE [LARGE SCALE GENOMIC DNA]</scope>
    <source>
        <strain evidence="1">DSM 20700</strain>
    </source>
</reference>
<sequence>MVPVIPVSPHRCRHAAIGRGVVARPSTWSWLQIEPVARIHPARREKHAHIPMLDGHHADSDR</sequence>
<accession>A0A9X5R159</accession>
<organism evidence="1">
    <name type="scientific">Cutibacterium granulosum DSM 20700</name>
    <dbReference type="NCBI Taxonomy" id="1160719"/>
    <lineage>
        <taxon>Bacteria</taxon>
        <taxon>Bacillati</taxon>
        <taxon>Actinomycetota</taxon>
        <taxon>Actinomycetes</taxon>
        <taxon>Propionibacteriales</taxon>
        <taxon>Propionibacteriaceae</taxon>
        <taxon>Cutibacterium</taxon>
    </lineage>
</organism>